<dbReference type="SUPFAM" id="SSF54593">
    <property type="entry name" value="Glyoxalase/Bleomycin resistance protein/Dihydroxybiphenyl dioxygenase"/>
    <property type="match status" value="1"/>
</dbReference>
<evidence type="ECO:0000259" key="1">
    <source>
        <dbReference type="Pfam" id="PF13468"/>
    </source>
</evidence>
<dbReference type="Gene3D" id="3.10.180.10">
    <property type="entry name" value="2,3-Dihydroxybiphenyl 1,2-Dioxygenase, domain 1"/>
    <property type="match status" value="1"/>
</dbReference>
<keyword evidence="3" id="KW-1185">Reference proteome</keyword>
<accession>A0ABX8ADZ2</accession>
<dbReference type="RefSeq" id="WP_211908371.1">
    <property type="nucleotide sequence ID" value="NZ_CP036498.1"/>
</dbReference>
<proteinExistence type="predicted"/>
<dbReference type="EMBL" id="CP036498">
    <property type="protein sequence ID" value="QUS40040.1"/>
    <property type="molecule type" value="Genomic_DNA"/>
</dbReference>
<sequence length="296" mass="32092">MAVVSELALDHLGLAVRDLEKARAAFARLGFNLSSRSMHAGSVVPGGPVVPWGSGNHCAMFRRGYFELLGLVDDALPSNVKQMVSTYEGLHIVALACQSADIMQAELAARGVAAAKPITLERDAAFGASDEDVRRARFRNVYLDSHDYPDARFIVIEHDTREVLWQQHLMLHPNGAEELRSTYLVTNDVDSALKRLALVMGPPVSQNDAYRFAMAHGSIWVMTEATMRAVSPVANGHPVNRVGAACIGVRSLPDLKAHLDRNDVPFVAGASLDSDDSIWVAPTEASHSILVFVQTA</sequence>
<evidence type="ECO:0000313" key="3">
    <source>
        <dbReference type="Proteomes" id="UP000682843"/>
    </source>
</evidence>
<dbReference type="Proteomes" id="UP000682843">
    <property type="component" value="Chromosome"/>
</dbReference>
<organism evidence="2 3">
    <name type="scientific">Tardiphaga alba</name>
    <dbReference type="NCBI Taxonomy" id="340268"/>
    <lineage>
        <taxon>Bacteria</taxon>
        <taxon>Pseudomonadati</taxon>
        <taxon>Pseudomonadota</taxon>
        <taxon>Alphaproteobacteria</taxon>
        <taxon>Hyphomicrobiales</taxon>
        <taxon>Nitrobacteraceae</taxon>
        <taxon>Tardiphaga</taxon>
    </lineage>
</organism>
<dbReference type="InterPro" id="IPR029068">
    <property type="entry name" value="Glyas_Bleomycin-R_OHBP_Dase"/>
</dbReference>
<protein>
    <submittedName>
        <fullName evidence="2">VOC family protein</fullName>
    </submittedName>
</protein>
<evidence type="ECO:0000313" key="2">
    <source>
        <dbReference type="EMBL" id="QUS40040.1"/>
    </source>
</evidence>
<dbReference type="Pfam" id="PF13468">
    <property type="entry name" value="Glyoxalase_3"/>
    <property type="match status" value="1"/>
</dbReference>
<reference evidence="2 3" key="1">
    <citation type="submission" date="2019-02" db="EMBL/GenBank/DDBJ databases">
        <title>Emended description of the genus Rhodopseudomonas and description of Rhodopseudomonas albus sp. nov., a non-phototrophic, heavy-metal-tolerant bacterium isolated from garden soil.</title>
        <authorList>
            <person name="Bao Z."/>
            <person name="Cao W.W."/>
            <person name="Sato Y."/>
            <person name="Nishizawa T."/>
            <person name="Zhao J."/>
            <person name="Guo Y."/>
            <person name="Ohta H."/>
        </authorList>
    </citation>
    <scope>NUCLEOTIDE SEQUENCE [LARGE SCALE GENOMIC DNA]</scope>
    <source>
        <strain evidence="2 3">SK50-23</strain>
    </source>
</reference>
<dbReference type="InterPro" id="IPR025870">
    <property type="entry name" value="Glyoxalase-like_dom"/>
</dbReference>
<feature type="domain" description="Glyoxalase-like" evidence="1">
    <location>
        <begin position="9"/>
        <end position="197"/>
    </location>
</feature>
<name>A0ABX8ADZ2_9BRAD</name>
<gene>
    <name evidence="2" type="ORF">RPMA_15285</name>
</gene>